<evidence type="ECO:0000313" key="3">
    <source>
        <dbReference type="Proteomes" id="UP000596932"/>
    </source>
</evidence>
<reference evidence="2" key="1">
    <citation type="submission" date="2020-07" db="EMBL/GenBank/DDBJ databases">
        <title>Pseudomonas chaetoceroseae sp. nov., a new member of the Pseudomonas oleovorans group isolated from a culture of Chaetoceros calcitrans.</title>
        <authorList>
            <person name="Girard L."/>
            <person name="Lood C."/>
            <person name="De Mot R."/>
            <person name="Baudart J."/>
        </authorList>
    </citation>
    <scope>NUCLEOTIDE SEQUENCE</scope>
    <source>
        <strain evidence="2">536</strain>
    </source>
</reference>
<gene>
    <name evidence="2" type="ORF">H3221_10170</name>
</gene>
<dbReference type="RefSeq" id="WP_196474949.1">
    <property type="nucleotide sequence ID" value="NZ_JACFYX020000007.1"/>
</dbReference>
<evidence type="ECO:0000256" key="1">
    <source>
        <dbReference type="SAM" id="Phobius"/>
    </source>
</evidence>
<comment type="caution">
    <text evidence="2">The sequence shown here is derived from an EMBL/GenBank/DDBJ whole genome shotgun (WGS) entry which is preliminary data.</text>
</comment>
<keyword evidence="1" id="KW-0812">Transmembrane</keyword>
<keyword evidence="1" id="KW-0472">Membrane</keyword>
<feature type="transmembrane region" description="Helical" evidence="1">
    <location>
        <begin position="30"/>
        <end position="50"/>
    </location>
</feature>
<keyword evidence="1" id="KW-1133">Transmembrane helix</keyword>
<dbReference type="InterPro" id="IPR032637">
    <property type="entry name" value="Phage_holin-like"/>
</dbReference>
<name>A0A931CWY9_9PSED</name>
<evidence type="ECO:0000313" key="2">
    <source>
        <dbReference type="EMBL" id="MBG0835476.1"/>
    </source>
</evidence>
<accession>A0A931CWY9</accession>
<dbReference type="Proteomes" id="UP000596932">
    <property type="component" value="Unassembled WGS sequence"/>
</dbReference>
<dbReference type="AlphaFoldDB" id="A0A931CWY9"/>
<dbReference type="Pfam" id="PF16931">
    <property type="entry name" value="Phage_holin_8"/>
    <property type="match status" value="1"/>
</dbReference>
<protein>
    <recommendedName>
        <fullName evidence="4">Phage holin</fullName>
    </recommendedName>
</protein>
<dbReference type="EMBL" id="JACFYX010000008">
    <property type="protein sequence ID" value="MBG0835476.1"/>
    <property type="molecule type" value="Genomic_DNA"/>
</dbReference>
<feature type="transmembrane region" description="Helical" evidence="1">
    <location>
        <begin position="55"/>
        <end position="74"/>
    </location>
</feature>
<sequence>MAEPSTATVVAVSAAGAGLAGVLAGINGDAAVGALCGAVIFFIAASEFAVRTRLVLFLISFIMGYLFAPAVAKAKIEWLGVGPIDLPGPAAFMASAMVVTVTLAAIRSRSRSAPTGG</sequence>
<proteinExistence type="predicted"/>
<feature type="transmembrane region" description="Helical" evidence="1">
    <location>
        <begin position="86"/>
        <end position="106"/>
    </location>
</feature>
<keyword evidence="3" id="KW-1185">Reference proteome</keyword>
<organism evidence="2 3">
    <name type="scientific">Pseudomonas chaetocerotis</name>
    <dbReference type="NCBI Taxonomy" id="2758695"/>
    <lineage>
        <taxon>Bacteria</taxon>
        <taxon>Pseudomonadati</taxon>
        <taxon>Pseudomonadota</taxon>
        <taxon>Gammaproteobacteria</taxon>
        <taxon>Pseudomonadales</taxon>
        <taxon>Pseudomonadaceae</taxon>
        <taxon>Pseudomonas</taxon>
    </lineage>
</organism>
<evidence type="ECO:0008006" key="4">
    <source>
        <dbReference type="Google" id="ProtNLM"/>
    </source>
</evidence>